<dbReference type="HOGENOM" id="CLU_1523147_0_0_9"/>
<sequence>MKMLGLIINSTATPPNIDGIKTDASITILVVIAVIALISPIFVATINNHFQRKNHLLDLENDFLKFQYNSYYLKATEAFDNMLKSVGLFLGDATDLDKYAKAISCINVAYAYCDEELAGRLDTLRMELGQFTGDVTDGSGDSKGSFADSSEALKAVAIYISRYNREFFKIEKNERW</sequence>
<feature type="transmembrane region" description="Helical" evidence="1">
    <location>
        <begin position="24"/>
        <end position="46"/>
    </location>
</feature>
<organism evidence="2 3">
    <name type="scientific">Hungatella hathewayi DSM 13479</name>
    <dbReference type="NCBI Taxonomy" id="566550"/>
    <lineage>
        <taxon>Bacteria</taxon>
        <taxon>Bacillati</taxon>
        <taxon>Bacillota</taxon>
        <taxon>Clostridia</taxon>
        <taxon>Lachnospirales</taxon>
        <taxon>Lachnospiraceae</taxon>
        <taxon>Hungatella</taxon>
    </lineage>
</organism>
<proteinExistence type="predicted"/>
<accession>D3AN99</accession>
<comment type="caution">
    <text evidence="2">The sequence shown here is derived from an EMBL/GenBank/DDBJ whole genome shotgun (WGS) entry which is preliminary data.</text>
</comment>
<keyword evidence="1" id="KW-0812">Transmembrane</keyword>
<dbReference type="EMBL" id="ACIO01000507">
    <property type="protein sequence ID" value="EFC96716.1"/>
    <property type="molecule type" value="Genomic_DNA"/>
</dbReference>
<evidence type="ECO:0000313" key="3">
    <source>
        <dbReference type="Proteomes" id="UP000004968"/>
    </source>
</evidence>
<reference evidence="2 3" key="1">
    <citation type="submission" date="2010-01" db="EMBL/GenBank/DDBJ databases">
        <authorList>
            <person name="Weinstock G."/>
            <person name="Sodergren E."/>
            <person name="Clifton S."/>
            <person name="Fulton L."/>
            <person name="Fulton B."/>
            <person name="Courtney L."/>
            <person name="Fronick C."/>
            <person name="Harrison M."/>
            <person name="Strong C."/>
            <person name="Farmer C."/>
            <person name="Delahaunty K."/>
            <person name="Markovic C."/>
            <person name="Hall O."/>
            <person name="Minx P."/>
            <person name="Tomlinson C."/>
            <person name="Mitreva M."/>
            <person name="Nelson J."/>
            <person name="Hou S."/>
            <person name="Wollam A."/>
            <person name="Pepin K.H."/>
            <person name="Johnson M."/>
            <person name="Bhonagiri V."/>
            <person name="Nash W.E."/>
            <person name="Warren W."/>
            <person name="Chinwalla A."/>
            <person name="Mardis E.R."/>
            <person name="Wilson R.K."/>
        </authorList>
    </citation>
    <scope>NUCLEOTIDE SEQUENCE [LARGE SCALE GENOMIC DNA]</scope>
    <source>
        <strain evidence="2 3">DSM 13479</strain>
    </source>
</reference>
<dbReference type="Proteomes" id="UP000004968">
    <property type="component" value="Unassembled WGS sequence"/>
</dbReference>
<name>D3AN99_9FIRM</name>
<keyword evidence="1" id="KW-0472">Membrane</keyword>
<gene>
    <name evidence="2" type="ORF">CLOSTHATH_05099</name>
</gene>
<dbReference type="AlphaFoldDB" id="D3AN99"/>
<evidence type="ECO:0000256" key="1">
    <source>
        <dbReference type="SAM" id="Phobius"/>
    </source>
</evidence>
<keyword evidence="1" id="KW-1133">Transmembrane helix</keyword>
<protein>
    <submittedName>
        <fullName evidence="2">Uncharacterized protein</fullName>
    </submittedName>
</protein>
<evidence type="ECO:0000313" key="2">
    <source>
        <dbReference type="EMBL" id="EFC96716.1"/>
    </source>
</evidence>